<dbReference type="GO" id="GO:0009228">
    <property type="term" value="P:thiamine biosynthetic process"/>
    <property type="evidence" value="ECO:0007669"/>
    <property type="project" value="UniProtKB-KW"/>
</dbReference>
<dbReference type="PANTHER" id="PTHR31528">
    <property type="entry name" value="4-AMINO-5-HYDROXYMETHYL-2-METHYLPYRIMIDINE PHOSPHATE SYNTHASE THI11-RELATED"/>
    <property type="match status" value="1"/>
</dbReference>
<dbReference type="RefSeq" id="WP_188578235.1">
    <property type="nucleotide sequence ID" value="NZ_BMCT01000002.1"/>
</dbReference>
<dbReference type="InterPro" id="IPR006311">
    <property type="entry name" value="TAT_signal"/>
</dbReference>
<evidence type="ECO:0000256" key="3">
    <source>
        <dbReference type="ARBA" id="ARBA00009406"/>
    </source>
</evidence>
<reference evidence="14" key="1">
    <citation type="journal article" date="2014" name="Int. J. Syst. Evol. Microbiol.">
        <title>Complete genome sequence of Corynebacterium casei LMG S-19264T (=DSM 44701T), isolated from a smear-ripened cheese.</title>
        <authorList>
            <consortium name="US DOE Joint Genome Institute (JGI-PGF)"/>
            <person name="Walter F."/>
            <person name="Albersmeier A."/>
            <person name="Kalinowski J."/>
            <person name="Ruckert C."/>
        </authorList>
    </citation>
    <scope>NUCLEOTIDE SEQUENCE</scope>
    <source>
        <strain evidence="14">CCM 7897</strain>
    </source>
</reference>
<evidence type="ECO:0000256" key="9">
    <source>
        <dbReference type="ARBA" id="ARBA00023004"/>
    </source>
</evidence>
<dbReference type="GO" id="GO:0046872">
    <property type="term" value="F:metal ion binding"/>
    <property type="evidence" value="ECO:0007669"/>
    <property type="project" value="UniProtKB-KW"/>
</dbReference>
<evidence type="ECO:0000256" key="11">
    <source>
        <dbReference type="ARBA" id="ARBA00048179"/>
    </source>
</evidence>
<dbReference type="InterPro" id="IPR015168">
    <property type="entry name" value="SsuA/THI5"/>
</dbReference>
<evidence type="ECO:0000256" key="5">
    <source>
        <dbReference type="ARBA" id="ARBA00022679"/>
    </source>
</evidence>
<evidence type="ECO:0000256" key="12">
    <source>
        <dbReference type="SAM" id="SignalP"/>
    </source>
</evidence>
<evidence type="ECO:0000256" key="6">
    <source>
        <dbReference type="ARBA" id="ARBA00022723"/>
    </source>
</evidence>
<comment type="subunit">
    <text evidence="4">Homodimer.</text>
</comment>
<dbReference type="PANTHER" id="PTHR31528:SF1">
    <property type="entry name" value="4-AMINO-5-HYDROXYMETHYL-2-METHYLPYRIMIDINE PHOSPHATE SYNTHASE THI11-RELATED"/>
    <property type="match status" value="1"/>
</dbReference>
<keyword evidence="5" id="KW-0808">Transferase</keyword>
<keyword evidence="7" id="KW-0663">Pyridoxal phosphate</keyword>
<keyword evidence="8" id="KW-0784">Thiamine biosynthesis</keyword>
<keyword evidence="6" id="KW-0479">Metal-binding</keyword>
<comment type="caution">
    <text evidence="14">The sequence shown here is derived from an EMBL/GenBank/DDBJ whole genome shotgun (WGS) entry which is preliminary data.</text>
</comment>
<evidence type="ECO:0000256" key="4">
    <source>
        <dbReference type="ARBA" id="ARBA00011738"/>
    </source>
</evidence>
<protein>
    <recommendedName>
        <fullName evidence="10">Thiamine pyrimidine synthase</fullName>
    </recommendedName>
</protein>
<evidence type="ECO:0000256" key="10">
    <source>
        <dbReference type="ARBA" id="ARBA00033171"/>
    </source>
</evidence>
<comment type="pathway">
    <text evidence="2">Cofactor biosynthesis; thiamine diphosphate biosynthesis.</text>
</comment>
<dbReference type="GO" id="GO:0016740">
    <property type="term" value="F:transferase activity"/>
    <property type="evidence" value="ECO:0007669"/>
    <property type="project" value="UniProtKB-KW"/>
</dbReference>
<comment type="similarity">
    <text evidence="3">Belongs to the NMT1/THI5 family.</text>
</comment>
<feature type="signal peptide" evidence="12">
    <location>
        <begin position="1"/>
        <end position="42"/>
    </location>
</feature>
<feature type="chain" id="PRO_5036903398" description="Thiamine pyrimidine synthase" evidence="12">
    <location>
        <begin position="43"/>
        <end position="353"/>
    </location>
</feature>
<evidence type="ECO:0000256" key="7">
    <source>
        <dbReference type="ARBA" id="ARBA00022898"/>
    </source>
</evidence>
<dbReference type="SUPFAM" id="SSF53850">
    <property type="entry name" value="Periplasmic binding protein-like II"/>
    <property type="match status" value="1"/>
</dbReference>
<accession>A0A917BYI1</accession>
<dbReference type="AlphaFoldDB" id="A0A917BYI1"/>
<dbReference type="Proteomes" id="UP000606044">
    <property type="component" value="Unassembled WGS sequence"/>
</dbReference>
<evidence type="ECO:0000313" key="14">
    <source>
        <dbReference type="EMBL" id="GGF61274.1"/>
    </source>
</evidence>
<comment type="catalytic activity">
    <reaction evidence="11">
        <text>N(6)-(pyridoxal phosphate)-L-lysyl-[4-amino-5-hydroxymethyl-2-methylpyrimidine phosphate synthase] + L-histidyl-[4-amino-5-hydroxymethyl-2-methylpyrimidine phosphate synthase] + 2 Fe(3+) + 4 H2O = L-lysyl-[4-amino-5-hydroxymethyl-2-methylpyrimidine phosphate synthase] + (2S)-2-amino-5-hydroxy-4-oxopentanoyl-[4-amino-5-hydroxymethyl-2-methylpyrimidine phosphate synthase] + 4-amino-2-methyl-5-(phosphooxymethyl)pyrimidine + 3-oxopropanoate + 2 Fe(2+) + 2 H(+)</text>
        <dbReference type="Rhea" id="RHEA:65756"/>
        <dbReference type="Rhea" id="RHEA-COMP:16892"/>
        <dbReference type="Rhea" id="RHEA-COMP:16893"/>
        <dbReference type="Rhea" id="RHEA-COMP:16894"/>
        <dbReference type="Rhea" id="RHEA-COMP:16895"/>
        <dbReference type="ChEBI" id="CHEBI:15377"/>
        <dbReference type="ChEBI" id="CHEBI:15378"/>
        <dbReference type="ChEBI" id="CHEBI:29033"/>
        <dbReference type="ChEBI" id="CHEBI:29034"/>
        <dbReference type="ChEBI" id="CHEBI:29969"/>
        <dbReference type="ChEBI" id="CHEBI:29979"/>
        <dbReference type="ChEBI" id="CHEBI:33190"/>
        <dbReference type="ChEBI" id="CHEBI:58354"/>
        <dbReference type="ChEBI" id="CHEBI:143915"/>
        <dbReference type="ChEBI" id="CHEBI:157692"/>
    </reaction>
    <physiologicalReaction direction="left-to-right" evidence="11">
        <dbReference type="Rhea" id="RHEA:65757"/>
    </physiologicalReaction>
</comment>
<evidence type="ECO:0000256" key="1">
    <source>
        <dbReference type="ARBA" id="ARBA00003469"/>
    </source>
</evidence>
<evidence type="ECO:0000256" key="2">
    <source>
        <dbReference type="ARBA" id="ARBA00004948"/>
    </source>
</evidence>
<keyword evidence="9" id="KW-0408">Iron</keyword>
<keyword evidence="12" id="KW-0732">Signal</keyword>
<dbReference type="PROSITE" id="PS51318">
    <property type="entry name" value="TAT"/>
    <property type="match status" value="1"/>
</dbReference>
<organism evidence="14 15">
    <name type="scientific">Azorhizobium oxalatiphilum</name>
    <dbReference type="NCBI Taxonomy" id="980631"/>
    <lineage>
        <taxon>Bacteria</taxon>
        <taxon>Pseudomonadati</taxon>
        <taxon>Pseudomonadota</taxon>
        <taxon>Alphaproteobacteria</taxon>
        <taxon>Hyphomicrobiales</taxon>
        <taxon>Xanthobacteraceae</taxon>
        <taxon>Azorhizobium</taxon>
    </lineage>
</organism>
<feature type="domain" description="SsuA/THI5-like" evidence="13">
    <location>
        <begin position="57"/>
        <end position="270"/>
    </location>
</feature>
<dbReference type="InterPro" id="IPR027939">
    <property type="entry name" value="NMT1/THI5"/>
</dbReference>
<sequence>MTDRVDVTRDRKTSSGATRRKVLAGLAAGLALLGSASLPAAAADLTKATLRLKWLPQTQFAGFYVAVAKGYYKDEGIDLTINPGGPNLLAENLVATGADTFGLSGGLDSVFAARDKNLPIVCIGVAHQLTPFVFVARADGPVKTIQDFKGKTVTTWFTGANHVLNAILTKNGIDPALVTIQPQQVSVTPFVDGQVDVITATRYNEFYTIKTRMGEEKLRTFVAEDSGITFPRDTLIVSETTAKEKPDLVKGFLRASIKGWKDAFADPKGAVDTVMALAPTLDRAHQEFQLAEAKKLMVAGKVPEKGLFNIDMDAVKITQDLFVNAKVISKPVDLAATFNSSFLDAIPLADRKP</sequence>
<dbReference type="Pfam" id="PF09084">
    <property type="entry name" value="NMT1"/>
    <property type="match status" value="1"/>
</dbReference>
<gene>
    <name evidence="14" type="ORF">GCM10007301_21280</name>
</gene>
<evidence type="ECO:0000313" key="15">
    <source>
        <dbReference type="Proteomes" id="UP000606044"/>
    </source>
</evidence>
<keyword evidence="15" id="KW-1185">Reference proteome</keyword>
<name>A0A917BYI1_9HYPH</name>
<evidence type="ECO:0000256" key="8">
    <source>
        <dbReference type="ARBA" id="ARBA00022977"/>
    </source>
</evidence>
<reference evidence="14" key="2">
    <citation type="submission" date="2020-09" db="EMBL/GenBank/DDBJ databases">
        <authorList>
            <person name="Sun Q."/>
            <person name="Sedlacek I."/>
        </authorList>
    </citation>
    <scope>NUCLEOTIDE SEQUENCE</scope>
    <source>
        <strain evidence="14">CCM 7897</strain>
    </source>
</reference>
<dbReference type="Gene3D" id="3.40.190.10">
    <property type="entry name" value="Periplasmic binding protein-like II"/>
    <property type="match status" value="2"/>
</dbReference>
<proteinExistence type="inferred from homology"/>
<dbReference type="EMBL" id="BMCT01000002">
    <property type="protein sequence ID" value="GGF61274.1"/>
    <property type="molecule type" value="Genomic_DNA"/>
</dbReference>
<comment type="function">
    <text evidence="1">Responsible for the formation of the pyrimidine heterocycle in the thiamine biosynthesis pathway. Catalyzes the formation of hydroxymethylpyrimidine phosphate (HMP-P) from histidine and pyridoxal phosphate (PLP). The protein uses PLP and the active site histidine to form HMP-P, generating an inactive enzyme. The enzyme can only undergo a single turnover, which suggests it is a suicide enzyme.</text>
</comment>
<evidence type="ECO:0000259" key="13">
    <source>
        <dbReference type="Pfam" id="PF09084"/>
    </source>
</evidence>